<evidence type="ECO:0000313" key="3">
    <source>
        <dbReference type="Proteomes" id="UP001177670"/>
    </source>
</evidence>
<feature type="compositionally biased region" description="Basic and acidic residues" evidence="1">
    <location>
        <begin position="162"/>
        <end position="181"/>
    </location>
</feature>
<feature type="compositionally biased region" description="Basic and acidic residues" evidence="1">
    <location>
        <begin position="78"/>
        <end position="88"/>
    </location>
</feature>
<dbReference type="EMBL" id="JAHYIQ010000031">
    <property type="protein sequence ID" value="KAK1120545.1"/>
    <property type="molecule type" value="Genomic_DNA"/>
</dbReference>
<dbReference type="AlphaFoldDB" id="A0AA40KHI1"/>
<comment type="caution">
    <text evidence="2">The sequence shown here is derived from an EMBL/GenBank/DDBJ whole genome shotgun (WGS) entry which is preliminary data.</text>
</comment>
<dbReference type="Proteomes" id="UP001177670">
    <property type="component" value="Unassembled WGS sequence"/>
</dbReference>
<keyword evidence="3" id="KW-1185">Reference proteome</keyword>
<reference evidence="2" key="1">
    <citation type="submission" date="2021-10" db="EMBL/GenBank/DDBJ databases">
        <title>Melipona bicolor Genome sequencing and assembly.</title>
        <authorList>
            <person name="Araujo N.S."/>
            <person name="Arias M.C."/>
        </authorList>
    </citation>
    <scope>NUCLEOTIDE SEQUENCE</scope>
    <source>
        <strain evidence="2">USP_2M_L1-L4_2017</strain>
        <tissue evidence="2">Whole body</tissue>
    </source>
</reference>
<protein>
    <submittedName>
        <fullName evidence="2">Uncharacterized protein</fullName>
    </submittedName>
</protein>
<evidence type="ECO:0000256" key="1">
    <source>
        <dbReference type="SAM" id="MobiDB-lite"/>
    </source>
</evidence>
<feature type="region of interest" description="Disordered" evidence="1">
    <location>
        <begin position="159"/>
        <end position="181"/>
    </location>
</feature>
<proteinExistence type="predicted"/>
<evidence type="ECO:0000313" key="2">
    <source>
        <dbReference type="EMBL" id="KAK1120545.1"/>
    </source>
</evidence>
<organism evidence="2 3">
    <name type="scientific">Melipona bicolor</name>
    <dbReference type="NCBI Taxonomy" id="60889"/>
    <lineage>
        <taxon>Eukaryota</taxon>
        <taxon>Metazoa</taxon>
        <taxon>Ecdysozoa</taxon>
        <taxon>Arthropoda</taxon>
        <taxon>Hexapoda</taxon>
        <taxon>Insecta</taxon>
        <taxon>Pterygota</taxon>
        <taxon>Neoptera</taxon>
        <taxon>Endopterygota</taxon>
        <taxon>Hymenoptera</taxon>
        <taxon>Apocrita</taxon>
        <taxon>Aculeata</taxon>
        <taxon>Apoidea</taxon>
        <taxon>Anthophila</taxon>
        <taxon>Apidae</taxon>
        <taxon>Melipona</taxon>
    </lineage>
</organism>
<accession>A0AA40KHI1</accession>
<name>A0AA40KHI1_9HYME</name>
<gene>
    <name evidence="2" type="ORF">K0M31_012524</name>
</gene>
<sequence length="181" mass="21251">MMFRDDRAEKKEPNWQSSEYVRKEPSDCRRINYSFHGETVYPAASSNPGVKNLCTLEFNLLLVVGRRAFEFSGRWHLDPSSRPKKTAEPAKSWNGRDAAPSKVSERLKRKDHQWRRAFGFGCLGERQTERGTARREEEGRGACAMRRYGSGWRVRRRRRKGETRFRKEGGHPRRYKESIVT</sequence>
<feature type="region of interest" description="Disordered" evidence="1">
    <location>
        <begin position="78"/>
        <end position="108"/>
    </location>
</feature>